<proteinExistence type="predicted"/>
<dbReference type="AlphaFoldDB" id="A0A7C9CLB0"/>
<dbReference type="InterPro" id="IPR023342">
    <property type="entry name" value="APO_dom"/>
</dbReference>
<reference evidence="2" key="1">
    <citation type="journal article" date="2013" name="J. Plant Res.">
        <title>Effect of fungi and light on seed germination of three Opuntia species from semiarid lands of central Mexico.</title>
        <authorList>
            <person name="Delgado-Sanchez P."/>
            <person name="Jimenez-Bremont J.F."/>
            <person name="Guerrero-Gonzalez Mde L."/>
            <person name="Flores J."/>
        </authorList>
    </citation>
    <scope>NUCLEOTIDE SEQUENCE</scope>
    <source>
        <tissue evidence="2">Cladode</tissue>
    </source>
</reference>
<dbReference type="GO" id="GO:0003723">
    <property type="term" value="F:RNA binding"/>
    <property type="evidence" value="ECO:0007669"/>
    <property type="project" value="InterPro"/>
</dbReference>
<dbReference type="PANTHER" id="PTHR10388">
    <property type="entry name" value="EUKARYOTIC TRANSLATION INITIATION FACTOR SUI1"/>
    <property type="match status" value="1"/>
</dbReference>
<feature type="domain" description="APO" evidence="1">
    <location>
        <begin position="235"/>
        <end position="320"/>
    </location>
</feature>
<feature type="domain" description="APO" evidence="1">
    <location>
        <begin position="92"/>
        <end position="177"/>
    </location>
</feature>
<evidence type="ECO:0000313" key="2">
    <source>
        <dbReference type="EMBL" id="MBA4618205.1"/>
    </source>
</evidence>
<dbReference type="PROSITE" id="PS51499">
    <property type="entry name" value="APO"/>
    <property type="match status" value="2"/>
</dbReference>
<accession>A0A7C9CLB0</accession>
<protein>
    <recommendedName>
        <fullName evidence="1">APO domain-containing protein</fullName>
    </recommendedName>
</protein>
<sequence>MAFSRFKNWHNFLSPMLHGNLKRGDTGTRRWYSKNSVEDWNKLRPMIKKRIENRAKHYPVKAMIPVAKQVLQARSALIDGVFALLKVVPVVTCKFCPEVYIGETGHLIKTCCGYKDRKKNQVHQWINARLNDILVPVETFHLEDMFQDVIKHHQRFDFERIPAVVELCWQAGVHPRDFDLQLPNCLADPVVDAAFNDADIIPANELRSIANRTIWAWETLREGVGKLLLVYPSKVCKYCSEVHVGPSGHKARLCGVFKYQSWRGAHFWEKAGVDDLVPPKIVWSRRPQDPPALLDAGRDFYGHAPAVVDLCSKAGAVLPAKYFCMMKAQGLPGRPEKLAA</sequence>
<name>A0A7C9CLB0_OPUST</name>
<evidence type="ECO:0000259" key="1">
    <source>
        <dbReference type="PROSITE" id="PS51499"/>
    </source>
</evidence>
<organism evidence="2">
    <name type="scientific">Opuntia streptacantha</name>
    <name type="common">Prickly pear cactus</name>
    <name type="synonym">Opuntia cardona</name>
    <dbReference type="NCBI Taxonomy" id="393608"/>
    <lineage>
        <taxon>Eukaryota</taxon>
        <taxon>Viridiplantae</taxon>
        <taxon>Streptophyta</taxon>
        <taxon>Embryophyta</taxon>
        <taxon>Tracheophyta</taxon>
        <taxon>Spermatophyta</taxon>
        <taxon>Magnoliopsida</taxon>
        <taxon>eudicotyledons</taxon>
        <taxon>Gunneridae</taxon>
        <taxon>Pentapetalae</taxon>
        <taxon>Caryophyllales</taxon>
        <taxon>Cactineae</taxon>
        <taxon>Cactaceae</taxon>
        <taxon>Opuntioideae</taxon>
        <taxon>Opuntia</taxon>
    </lineage>
</organism>
<dbReference type="Pfam" id="PF05634">
    <property type="entry name" value="APO_RNA-bind"/>
    <property type="match status" value="2"/>
</dbReference>
<dbReference type="EMBL" id="GISG01019285">
    <property type="protein sequence ID" value="MBA4618205.1"/>
    <property type="molecule type" value="Transcribed_RNA"/>
</dbReference>
<reference evidence="2" key="2">
    <citation type="submission" date="2020-07" db="EMBL/GenBank/DDBJ databases">
        <authorList>
            <person name="Vera ALvarez R."/>
            <person name="Arias-Moreno D.M."/>
            <person name="Jimenez-Jacinto V."/>
            <person name="Jimenez-Bremont J.F."/>
            <person name="Swaminathan K."/>
            <person name="Moose S.P."/>
            <person name="Guerrero-Gonzalez M.L."/>
            <person name="Marino-Ramirez L."/>
            <person name="Landsman D."/>
            <person name="Rodriguez-Kessler M."/>
            <person name="Delgado-Sanchez P."/>
        </authorList>
    </citation>
    <scope>NUCLEOTIDE SEQUENCE</scope>
    <source>
        <tissue evidence="2">Cladode</tissue>
    </source>
</reference>